<dbReference type="PANTHER" id="PTHR31350:SF21">
    <property type="entry name" value="F-BOX ONLY PROTEIN 21"/>
    <property type="match status" value="1"/>
</dbReference>
<dbReference type="Pfam" id="PF13371">
    <property type="entry name" value="TPR_9"/>
    <property type="match status" value="1"/>
</dbReference>
<dbReference type="Proteomes" id="UP001500279">
    <property type="component" value="Unassembled WGS sequence"/>
</dbReference>
<gene>
    <name evidence="3" type="ORF">GCM10009107_18130</name>
</gene>
<comment type="caution">
    <text evidence="3">The sequence shown here is derived from an EMBL/GenBank/DDBJ whole genome shotgun (WGS) entry which is preliminary data.</text>
</comment>
<dbReference type="Pfam" id="PF13369">
    <property type="entry name" value="Transglut_core2"/>
    <property type="match status" value="1"/>
</dbReference>
<proteinExistence type="inferred from homology"/>
<dbReference type="InterPro" id="IPR032698">
    <property type="entry name" value="SirB1_N"/>
</dbReference>
<reference evidence="3 4" key="1">
    <citation type="journal article" date="2019" name="Int. J. Syst. Evol. Microbiol.">
        <title>The Global Catalogue of Microorganisms (GCM) 10K type strain sequencing project: providing services to taxonomists for standard genome sequencing and annotation.</title>
        <authorList>
            <consortium name="The Broad Institute Genomics Platform"/>
            <consortium name="The Broad Institute Genome Sequencing Center for Infectious Disease"/>
            <person name="Wu L."/>
            <person name="Ma J."/>
        </authorList>
    </citation>
    <scope>NUCLEOTIDE SEQUENCE [LARGE SCALE GENOMIC DNA]</scope>
    <source>
        <strain evidence="3 4">JCM 15503</strain>
    </source>
</reference>
<dbReference type="EMBL" id="BAAAEW010000008">
    <property type="protein sequence ID" value="GAA0748519.1"/>
    <property type="molecule type" value="Genomic_DNA"/>
</dbReference>
<organism evidence="3 4">
    <name type="scientific">Ideonella azotifigens</name>
    <dbReference type="NCBI Taxonomy" id="513160"/>
    <lineage>
        <taxon>Bacteria</taxon>
        <taxon>Pseudomonadati</taxon>
        <taxon>Pseudomonadota</taxon>
        <taxon>Betaproteobacteria</taxon>
        <taxon>Burkholderiales</taxon>
        <taxon>Sphaerotilaceae</taxon>
        <taxon>Ideonella</taxon>
    </lineage>
</organism>
<sequence length="289" mass="32177">MSVPLSLVPQSALDYFSALVTRDDEFALLEAAILLGQDAHPALDVQAVLAEIDRLGEQLRRRLPGDAAPLHRLRVLNRYFFNELGFGANANHFYDPDNSYVHRVLVTRRGIPISLALIFIELAEQIGLQARGISFPGHFLVKLRMPAGEVILDPINGRSLSREELEERLEPFVQQQGLIGEFETPLGLFLQAAAPRDMLARMLGNLKAIHRQSEDWVALLAVQQRLVCLLPEQWEERRDRGLVYAELGQAGAALSDLVAYLQHCPAAPDVPALEARVEALRGSPRPLLH</sequence>
<name>A0ABN1JXA8_9BURK</name>
<dbReference type="RefSeq" id="WP_141287405.1">
    <property type="nucleotide sequence ID" value="NZ_BAAAEW010000008.1"/>
</dbReference>
<evidence type="ECO:0000259" key="2">
    <source>
        <dbReference type="Pfam" id="PF13369"/>
    </source>
</evidence>
<protein>
    <submittedName>
        <fullName evidence="3">Tetratricopeptide repeat protein</fullName>
    </submittedName>
</protein>
<evidence type="ECO:0000313" key="4">
    <source>
        <dbReference type="Proteomes" id="UP001500279"/>
    </source>
</evidence>
<evidence type="ECO:0000256" key="1">
    <source>
        <dbReference type="ARBA" id="ARBA00007100"/>
    </source>
</evidence>
<dbReference type="PANTHER" id="PTHR31350">
    <property type="entry name" value="SI:DKEY-261L7.2"/>
    <property type="match status" value="1"/>
</dbReference>
<comment type="similarity">
    <text evidence="1">Belongs to the UPF0162 family.</text>
</comment>
<keyword evidence="4" id="KW-1185">Reference proteome</keyword>
<feature type="domain" description="Protein SirB1 N-terminal" evidence="2">
    <location>
        <begin position="47"/>
        <end position="203"/>
    </location>
</feature>
<evidence type="ECO:0000313" key="3">
    <source>
        <dbReference type="EMBL" id="GAA0748519.1"/>
    </source>
</evidence>
<accession>A0ABN1JXA8</accession>